<dbReference type="EMBL" id="JAHDYR010000062">
    <property type="protein sequence ID" value="KAG9391001.1"/>
    <property type="molecule type" value="Genomic_DNA"/>
</dbReference>
<feature type="compositionally biased region" description="Low complexity" evidence="2">
    <location>
        <begin position="208"/>
        <end position="220"/>
    </location>
</feature>
<evidence type="ECO:0000313" key="4">
    <source>
        <dbReference type="Proteomes" id="UP000717585"/>
    </source>
</evidence>
<feature type="compositionally biased region" description="Low complexity" evidence="2">
    <location>
        <begin position="718"/>
        <end position="728"/>
    </location>
</feature>
<organism evidence="3 4">
    <name type="scientific">Carpediemonas membranifera</name>
    <dbReference type="NCBI Taxonomy" id="201153"/>
    <lineage>
        <taxon>Eukaryota</taxon>
        <taxon>Metamonada</taxon>
        <taxon>Carpediemonas-like organisms</taxon>
        <taxon>Carpediemonas</taxon>
    </lineage>
</organism>
<feature type="region of interest" description="Disordered" evidence="2">
    <location>
        <begin position="706"/>
        <end position="755"/>
    </location>
</feature>
<keyword evidence="1" id="KW-0175">Coiled coil</keyword>
<evidence type="ECO:0000256" key="2">
    <source>
        <dbReference type="SAM" id="MobiDB-lite"/>
    </source>
</evidence>
<dbReference type="Proteomes" id="UP000717585">
    <property type="component" value="Unassembled WGS sequence"/>
</dbReference>
<name>A0A8J6DZW8_9EUKA</name>
<evidence type="ECO:0000313" key="3">
    <source>
        <dbReference type="EMBL" id="KAG9391001.1"/>
    </source>
</evidence>
<feature type="region of interest" description="Disordered" evidence="2">
    <location>
        <begin position="180"/>
        <end position="220"/>
    </location>
</feature>
<proteinExistence type="predicted"/>
<gene>
    <name evidence="3" type="ORF">J8273_7275</name>
</gene>
<keyword evidence="4" id="KW-1185">Reference proteome</keyword>
<feature type="region of interest" description="Disordered" evidence="2">
    <location>
        <begin position="75"/>
        <end position="95"/>
    </location>
</feature>
<dbReference type="AlphaFoldDB" id="A0A8J6DZW8"/>
<feature type="coiled-coil region" evidence="1">
    <location>
        <begin position="383"/>
        <end position="473"/>
    </location>
</feature>
<feature type="coiled-coil region" evidence="1">
    <location>
        <begin position="306"/>
        <end position="340"/>
    </location>
</feature>
<feature type="coiled-coil region" evidence="1">
    <location>
        <begin position="565"/>
        <end position="693"/>
    </location>
</feature>
<reference evidence="3" key="1">
    <citation type="submission" date="2021-05" db="EMBL/GenBank/DDBJ databases">
        <title>A free-living protist that lacks canonical eukaryotic 1 DNA replication and segregation systems.</title>
        <authorList>
            <person name="Salas-Leiva D.E."/>
            <person name="Tromer E.C."/>
            <person name="Curtis B.A."/>
            <person name="Jerlstrom-Hultqvist J."/>
            <person name="Kolisko M."/>
            <person name="Yi Z."/>
            <person name="Salas-Leiva J.S."/>
            <person name="Gallot-Lavallee L."/>
            <person name="Kops G.J.P.L."/>
            <person name="Archibald J.M."/>
            <person name="Simpson A.G.B."/>
            <person name="Roger A.J."/>
        </authorList>
    </citation>
    <scope>NUCLEOTIDE SEQUENCE</scope>
    <source>
        <strain evidence="3">BICM</strain>
    </source>
</reference>
<accession>A0A8J6DZW8</accession>
<sequence>MSSSIFQALVECLEPEFCNQYTKTRGPKFEYTRFLEDKASFVNTTVRGLAIDIVKVISAANLDASVQLDSPAASVRDVTAPPTPHTPSRLSTGALTPIRTPDMPGSAPMSPVPQLPSRHRSALLDTVLHHLNYYTLMPDRQRLFTGAMLQRIANNMLQTVFGLGPAETSHARSRRFLQSPADSPLAHTFPAPARPSTTAGVRNSPRLRSSAMTASTTRSPSMSVLRYMPTDDIKRDFDSVCQANRKLSKQVAELTKKVEGFEPQRRELEKLRRRSQSRLTSVQALKTRVVESERAQQALSSTRSELTAVMGQLDETQLQVEELESTKQSLEAAVLKISDDARFDKRHYQSLIATYEHDQSEALRRPCASTQTTMAWHDMVTKREQALEEVKRLEGKIEQLKEDKAELQATVDKQRQQLEDASDVELAIREANVRLQKQYAQRTRDADIAERYREDAERQVDELKVQFASRDRECLKWEYQYQRLKRDHMELQRYDRKYADRLYDITDRESELRARLDQTKTAEDSIAGMLRHATARQLELDEREKELDRRSRVLGEGNDDAWLRQEGQRAALDVLEDKRQQLERQVGVAERRLGDLSTTIESTRSANEALTQAVKTAQDALGDEGECADATVLVTALKLELAGAQQRAAKAEYDVVQAQRTAAHTVEQMRAAIEQERKELSRVRTEYEGYMAQGRERDEDVARQISQLGTPQAPVKIPAAAAELSSPEAPEDELLSLPDTPEGFGEVVEQEASSV</sequence>
<protein>
    <submittedName>
        <fullName evidence="3">Uncharacterized protein</fullName>
    </submittedName>
</protein>
<comment type="caution">
    <text evidence="3">The sequence shown here is derived from an EMBL/GenBank/DDBJ whole genome shotgun (WGS) entry which is preliminary data.</text>
</comment>
<evidence type="ECO:0000256" key="1">
    <source>
        <dbReference type="SAM" id="Coils"/>
    </source>
</evidence>